<dbReference type="EMBL" id="JBHMCA010000070">
    <property type="protein sequence ID" value="MFB9450025.1"/>
    <property type="molecule type" value="Genomic_DNA"/>
</dbReference>
<gene>
    <name evidence="2" type="ORF">ACFFTR_43695</name>
</gene>
<proteinExistence type="predicted"/>
<name>A0ABV5MME5_9ACTN</name>
<accession>A0ABV5MME5</accession>
<feature type="region of interest" description="Disordered" evidence="1">
    <location>
        <begin position="77"/>
        <end position="109"/>
    </location>
</feature>
<comment type="caution">
    <text evidence="2">The sequence shown here is derived from an EMBL/GenBank/DDBJ whole genome shotgun (WGS) entry which is preliminary data.</text>
</comment>
<sequence length="109" mass="12266">MELLDDRRTHVGYLLKDRVMDRYALRDAVRRVHAGEVVVDAALVEALLNRPAVPAALRVLSPRERNVLALMAEGAHRPGHRRAAGRVAEDGRHADPAYLRPPRDRRHTA</sequence>
<organism evidence="2 3">
    <name type="scientific">Dactylosporangium vinaceum</name>
    <dbReference type="NCBI Taxonomy" id="53362"/>
    <lineage>
        <taxon>Bacteria</taxon>
        <taxon>Bacillati</taxon>
        <taxon>Actinomycetota</taxon>
        <taxon>Actinomycetes</taxon>
        <taxon>Micromonosporales</taxon>
        <taxon>Micromonosporaceae</taxon>
        <taxon>Dactylosporangium</taxon>
    </lineage>
</organism>
<dbReference type="Gene3D" id="3.40.50.2300">
    <property type="match status" value="1"/>
</dbReference>
<evidence type="ECO:0000313" key="2">
    <source>
        <dbReference type="EMBL" id="MFB9450025.1"/>
    </source>
</evidence>
<evidence type="ECO:0000256" key="1">
    <source>
        <dbReference type="SAM" id="MobiDB-lite"/>
    </source>
</evidence>
<dbReference type="Proteomes" id="UP001589608">
    <property type="component" value="Unassembled WGS sequence"/>
</dbReference>
<reference evidence="2 3" key="1">
    <citation type="submission" date="2024-09" db="EMBL/GenBank/DDBJ databases">
        <authorList>
            <person name="Sun Q."/>
            <person name="Mori K."/>
        </authorList>
    </citation>
    <scope>NUCLEOTIDE SEQUENCE [LARGE SCALE GENOMIC DNA]</scope>
    <source>
        <strain evidence="2 3">JCM 3307</strain>
    </source>
</reference>
<protein>
    <submittedName>
        <fullName evidence="2">Uncharacterized protein</fullName>
    </submittedName>
</protein>
<evidence type="ECO:0000313" key="3">
    <source>
        <dbReference type="Proteomes" id="UP001589608"/>
    </source>
</evidence>
<dbReference type="RefSeq" id="WP_246655503.1">
    <property type="nucleotide sequence ID" value="NZ_CP061913.1"/>
</dbReference>
<keyword evidence="3" id="KW-1185">Reference proteome</keyword>